<reference evidence="1 2" key="1">
    <citation type="journal article" date="2012" name="PLoS Pathog.">
        <title>Diverse lifestyles and strategies of plant pathogenesis encoded in the genomes of eighteen Dothideomycetes fungi.</title>
        <authorList>
            <person name="Ohm R.A."/>
            <person name="Feau N."/>
            <person name="Henrissat B."/>
            <person name="Schoch C.L."/>
            <person name="Horwitz B.A."/>
            <person name="Barry K.W."/>
            <person name="Condon B.J."/>
            <person name="Copeland A.C."/>
            <person name="Dhillon B."/>
            <person name="Glaser F."/>
            <person name="Hesse C.N."/>
            <person name="Kosti I."/>
            <person name="LaButti K."/>
            <person name="Lindquist E.A."/>
            <person name="Lucas S."/>
            <person name="Salamov A.A."/>
            <person name="Bradshaw R.E."/>
            <person name="Ciuffetti L."/>
            <person name="Hamelin R.C."/>
            <person name="Kema G.H.J."/>
            <person name="Lawrence C."/>
            <person name="Scott J.A."/>
            <person name="Spatafora J.W."/>
            <person name="Turgeon B.G."/>
            <person name="de Wit P.J.G.M."/>
            <person name="Zhong S."/>
            <person name="Goodwin S.B."/>
            <person name="Grigoriev I.V."/>
        </authorList>
    </citation>
    <scope>NUCLEOTIDE SEQUENCE [LARGE SCALE GENOMIC DNA]</scope>
    <source>
        <strain evidence="1 2">UAMH 10762</strain>
    </source>
</reference>
<proteinExistence type="predicted"/>
<protein>
    <submittedName>
        <fullName evidence="1">Uncharacterized protein</fullName>
    </submittedName>
</protein>
<dbReference type="EMBL" id="KB445562">
    <property type="protein sequence ID" value="EMC92521.1"/>
    <property type="molecule type" value="Genomic_DNA"/>
</dbReference>
<dbReference type="GeneID" id="19113570"/>
<sequence length="57" mass="5951">MDTVTDTQHLVSIVAGPAVFDPGRFRVSQDSTSFTDVITGEGTSSFASQALTSSQTV</sequence>
<evidence type="ECO:0000313" key="2">
    <source>
        <dbReference type="Proteomes" id="UP000011761"/>
    </source>
</evidence>
<gene>
    <name evidence="1" type="ORF">BAUCODRAFT_38585</name>
</gene>
<organism evidence="1 2">
    <name type="scientific">Baudoinia panamericana (strain UAMH 10762)</name>
    <name type="common">Angels' share fungus</name>
    <name type="synonym">Baudoinia compniacensis (strain UAMH 10762)</name>
    <dbReference type="NCBI Taxonomy" id="717646"/>
    <lineage>
        <taxon>Eukaryota</taxon>
        <taxon>Fungi</taxon>
        <taxon>Dikarya</taxon>
        <taxon>Ascomycota</taxon>
        <taxon>Pezizomycotina</taxon>
        <taxon>Dothideomycetes</taxon>
        <taxon>Dothideomycetidae</taxon>
        <taxon>Mycosphaerellales</taxon>
        <taxon>Teratosphaeriaceae</taxon>
        <taxon>Baudoinia</taxon>
    </lineage>
</organism>
<keyword evidence="2" id="KW-1185">Reference proteome</keyword>
<dbReference type="KEGG" id="bcom:BAUCODRAFT_38585"/>
<evidence type="ECO:0000313" key="1">
    <source>
        <dbReference type="EMBL" id="EMC92521.1"/>
    </source>
</evidence>
<dbReference type="RefSeq" id="XP_007680429.1">
    <property type="nucleotide sequence ID" value="XM_007682239.1"/>
</dbReference>
<accession>M2M854</accession>
<dbReference type="Proteomes" id="UP000011761">
    <property type="component" value="Unassembled WGS sequence"/>
</dbReference>
<dbReference type="AlphaFoldDB" id="M2M854"/>
<name>M2M854_BAUPA</name>
<dbReference type="HOGENOM" id="CLU_2996192_0_0_1"/>